<keyword evidence="3 6" id="KW-0689">Ribosomal protein</keyword>
<evidence type="ECO:0000256" key="1">
    <source>
        <dbReference type="ARBA" id="ARBA00010528"/>
    </source>
</evidence>
<dbReference type="RefSeq" id="WP_149544635.1">
    <property type="nucleotide sequence ID" value="NZ_VTPS01000004.1"/>
</dbReference>
<keyword evidence="4 6" id="KW-0687">Ribonucleoprotein</keyword>
<keyword evidence="6" id="KW-0699">rRNA-binding</keyword>
<dbReference type="AlphaFoldDB" id="A0A5D8QDY9"/>
<dbReference type="PANTHER" id="PTHR10746:SF6">
    <property type="entry name" value="LARGE RIBOSOMAL SUBUNIT PROTEIN UL4M"/>
    <property type="match status" value="1"/>
</dbReference>
<name>A0A5D8QDY9_9THEO</name>
<dbReference type="HAMAP" id="MF_01328_B">
    <property type="entry name" value="Ribosomal_uL4_B"/>
    <property type="match status" value="1"/>
</dbReference>
<dbReference type="GO" id="GO:0019843">
    <property type="term" value="F:rRNA binding"/>
    <property type="evidence" value="ECO:0007669"/>
    <property type="project" value="UniProtKB-UniRule"/>
</dbReference>
<dbReference type="InterPro" id="IPR023574">
    <property type="entry name" value="Ribosomal_uL4_dom_sf"/>
</dbReference>
<dbReference type="GO" id="GO:0005840">
    <property type="term" value="C:ribosome"/>
    <property type="evidence" value="ECO:0007669"/>
    <property type="project" value="UniProtKB-KW"/>
</dbReference>
<dbReference type="Pfam" id="PF00573">
    <property type="entry name" value="Ribosomal_L4"/>
    <property type="match status" value="1"/>
</dbReference>
<dbReference type="GO" id="GO:0003735">
    <property type="term" value="F:structural constituent of ribosome"/>
    <property type="evidence" value="ECO:0007669"/>
    <property type="project" value="InterPro"/>
</dbReference>
<comment type="caution">
    <text evidence="8">The sequence shown here is derived from an EMBL/GenBank/DDBJ whole genome shotgun (WGS) entry which is preliminary data.</text>
</comment>
<organism evidence="8 9">
    <name type="scientific">Calorimonas adulescens</name>
    <dbReference type="NCBI Taxonomy" id="2606906"/>
    <lineage>
        <taxon>Bacteria</taxon>
        <taxon>Bacillati</taxon>
        <taxon>Bacillota</taxon>
        <taxon>Clostridia</taxon>
        <taxon>Thermoanaerobacterales</taxon>
        <taxon>Thermoanaerobacteraceae</taxon>
        <taxon>Calorimonas</taxon>
    </lineage>
</organism>
<keyword evidence="9" id="KW-1185">Reference proteome</keyword>
<sequence length="207" mass="23346">MALAKVYNTNGEQVGEIELSDEIFNAPVKTEVLHEVVLNYLANQRQGTHATKTRGMVRGGGKKPWRQKGTGRARQGSIRAPQWIKGGVVFGPHPRSYRYNLPKSLKKVAWKSALSSKYSENKIIVLDNLFMDKPKTKEIINMLNNLDVDDKALIVLADRNENVYKSSRNIPGVKTTYIGQLNVYDILTHDTFIITKDAVNKVEEVYS</sequence>
<dbReference type="InterPro" id="IPR002136">
    <property type="entry name" value="Ribosomal_uL4"/>
</dbReference>
<evidence type="ECO:0000256" key="4">
    <source>
        <dbReference type="ARBA" id="ARBA00023274"/>
    </source>
</evidence>
<evidence type="ECO:0000256" key="5">
    <source>
        <dbReference type="ARBA" id="ARBA00035244"/>
    </source>
</evidence>
<protein>
    <recommendedName>
        <fullName evidence="5 6">Large ribosomal subunit protein uL4</fullName>
    </recommendedName>
</protein>
<evidence type="ECO:0000256" key="7">
    <source>
        <dbReference type="SAM" id="MobiDB-lite"/>
    </source>
</evidence>
<evidence type="ECO:0000256" key="2">
    <source>
        <dbReference type="ARBA" id="ARBA00011838"/>
    </source>
</evidence>
<comment type="function">
    <text evidence="6">Forms part of the polypeptide exit tunnel.</text>
</comment>
<evidence type="ECO:0000313" key="9">
    <source>
        <dbReference type="Proteomes" id="UP000322976"/>
    </source>
</evidence>
<dbReference type="InterPro" id="IPR013005">
    <property type="entry name" value="Ribosomal_uL4-like"/>
</dbReference>
<evidence type="ECO:0000256" key="3">
    <source>
        <dbReference type="ARBA" id="ARBA00022980"/>
    </source>
</evidence>
<feature type="region of interest" description="Disordered" evidence="7">
    <location>
        <begin position="49"/>
        <end position="72"/>
    </location>
</feature>
<dbReference type="Proteomes" id="UP000322976">
    <property type="component" value="Unassembled WGS sequence"/>
</dbReference>
<evidence type="ECO:0000256" key="6">
    <source>
        <dbReference type="HAMAP-Rule" id="MF_01328"/>
    </source>
</evidence>
<feature type="compositionally biased region" description="Basic residues" evidence="7">
    <location>
        <begin position="60"/>
        <end position="71"/>
    </location>
</feature>
<comment type="function">
    <text evidence="6">One of the primary rRNA binding proteins, this protein initially binds near the 5'-end of the 23S rRNA. It is important during the early stages of 50S assembly. It makes multiple contacts with different domains of the 23S rRNA in the assembled 50S subunit and ribosome.</text>
</comment>
<reference evidence="8 9" key="1">
    <citation type="submission" date="2019-08" db="EMBL/GenBank/DDBJ databases">
        <title>Calorimonas adulescens gen. nov., sp. nov., an anaerobic thermophilic bacterium from Sakhalin hot spring.</title>
        <authorList>
            <person name="Khomyakova M.A."/>
            <person name="Merkel A.Y."/>
            <person name="Novikov A."/>
            <person name="Bonch-Osmolovskaya E.A."/>
            <person name="Slobodkin A.I."/>
        </authorList>
    </citation>
    <scope>NUCLEOTIDE SEQUENCE [LARGE SCALE GENOMIC DNA]</scope>
    <source>
        <strain evidence="8 9">A05MB</strain>
    </source>
</reference>
<dbReference type="EMBL" id="VTPS01000004">
    <property type="protein sequence ID" value="TZE82721.1"/>
    <property type="molecule type" value="Genomic_DNA"/>
</dbReference>
<proteinExistence type="inferred from homology"/>
<evidence type="ECO:0000313" key="8">
    <source>
        <dbReference type="EMBL" id="TZE82721.1"/>
    </source>
</evidence>
<dbReference type="PANTHER" id="PTHR10746">
    <property type="entry name" value="50S RIBOSOMAL PROTEIN L4"/>
    <property type="match status" value="1"/>
</dbReference>
<dbReference type="NCBIfam" id="TIGR03953">
    <property type="entry name" value="rplD_bact"/>
    <property type="match status" value="1"/>
</dbReference>
<dbReference type="Gene3D" id="3.40.1370.10">
    <property type="match status" value="1"/>
</dbReference>
<dbReference type="GO" id="GO:1990904">
    <property type="term" value="C:ribonucleoprotein complex"/>
    <property type="evidence" value="ECO:0007669"/>
    <property type="project" value="UniProtKB-KW"/>
</dbReference>
<comment type="subunit">
    <text evidence="2 6">Part of the 50S ribosomal subunit.</text>
</comment>
<keyword evidence="6" id="KW-0694">RNA-binding</keyword>
<gene>
    <name evidence="6 8" type="primary">rplD</name>
    <name evidence="8" type="ORF">FWJ32_03735</name>
</gene>
<accession>A0A5D8QDY9</accession>
<dbReference type="SUPFAM" id="SSF52166">
    <property type="entry name" value="Ribosomal protein L4"/>
    <property type="match status" value="1"/>
</dbReference>
<dbReference type="GO" id="GO:0006412">
    <property type="term" value="P:translation"/>
    <property type="evidence" value="ECO:0007669"/>
    <property type="project" value="UniProtKB-UniRule"/>
</dbReference>
<comment type="similarity">
    <text evidence="1 6">Belongs to the universal ribosomal protein uL4 family.</text>
</comment>